<gene>
    <name evidence="1" type="ORF">PXEA_LOCUS27717</name>
</gene>
<dbReference type="AlphaFoldDB" id="A0A3S5B1X3"/>
<evidence type="ECO:0000313" key="2">
    <source>
        <dbReference type="Proteomes" id="UP000784294"/>
    </source>
</evidence>
<organism evidence="1 2">
    <name type="scientific">Protopolystoma xenopodis</name>
    <dbReference type="NCBI Taxonomy" id="117903"/>
    <lineage>
        <taxon>Eukaryota</taxon>
        <taxon>Metazoa</taxon>
        <taxon>Spiralia</taxon>
        <taxon>Lophotrochozoa</taxon>
        <taxon>Platyhelminthes</taxon>
        <taxon>Monogenea</taxon>
        <taxon>Polyopisthocotylea</taxon>
        <taxon>Polystomatidea</taxon>
        <taxon>Polystomatidae</taxon>
        <taxon>Protopolystoma</taxon>
    </lineage>
</organism>
<reference evidence="1" key="1">
    <citation type="submission" date="2018-11" db="EMBL/GenBank/DDBJ databases">
        <authorList>
            <consortium name="Pathogen Informatics"/>
        </authorList>
    </citation>
    <scope>NUCLEOTIDE SEQUENCE</scope>
</reference>
<proteinExistence type="predicted"/>
<accession>A0A3S5B1X3</accession>
<sequence>MPIPPSPLLSHLSHAGEDYIPGVFSRRPDHIQTSRSERVSLVRAPQPIARLLASTVEAWARQIAIKCVAFSPIGARDSANFTTFC</sequence>
<dbReference type="EMBL" id="CAAALY010247327">
    <property type="protein sequence ID" value="VEL34277.1"/>
    <property type="molecule type" value="Genomic_DNA"/>
</dbReference>
<keyword evidence="2" id="KW-1185">Reference proteome</keyword>
<dbReference type="Proteomes" id="UP000784294">
    <property type="component" value="Unassembled WGS sequence"/>
</dbReference>
<evidence type="ECO:0000313" key="1">
    <source>
        <dbReference type="EMBL" id="VEL34277.1"/>
    </source>
</evidence>
<name>A0A3S5B1X3_9PLAT</name>
<comment type="caution">
    <text evidence="1">The sequence shown here is derived from an EMBL/GenBank/DDBJ whole genome shotgun (WGS) entry which is preliminary data.</text>
</comment>
<protein>
    <submittedName>
        <fullName evidence="1">Uncharacterized protein</fullName>
    </submittedName>
</protein>